<feature type="domain" description="PE-PPE" evidence="1">
    <location>
        <begin position="59"/>
        <end position="129"/>
    </location>
</feature>
<dbReference type="Gene3D" id="3.40.50.1820">
    <property type="entry name" value="alpha/beta hydrolase"/>
    <property type="match status" value="1"/>
</dbReference>
<dbReference type="KEGG" id="mmuc:C1S78_026200"/>
<keyword evidence="4" id="KW-1185">Reference proteome</keyword>
<organism evidence="3">
    <name type="scientific">Mycolicibacterium mucogenicum DSM 44124</name>
    <dbReference type="NCBI Taxonomy" id="1226753"/>
    <lineage>
        <taxon>Bacteria</taxon>
        <taxon>Bacillati</taxon>
        <taxon>Actinomycetota</taxon>
        <taxon>Actinomycetes</taxon>
        <taxon>Mycobacteriales</taxon>
        <taxon>Mycobacteriaceae</taxon>
        <taxon>Mycolicibacterium</taxon>
    </lineage>
</organism>
<reference evidence="3" key="1">
    <citation type="submission" date="2018-01" db="EMBL/GenBank/DDBJ databases">
        <title>Comparative genomics of Mycobacterium mucogenicum and Mycobacterium neoaurum clade members emphasizing tRNA and non-coding RNA.</title>
        <authorList>
            <person name="Behra P.R.K."/>
            <person name="Pettersson B.M.F."/>
            <person name="Das S."/>
            <person name="Dasgupta S."/>
            <person name="Kirsebom L.A."/>
        </authorList>
    </citation>
    <scope>NUCLEOTIDE SEQUENCE</scope>
    <source>
        <strain evidence="3">DSM 44124</strain>
    </source>
</reference>
<dbReference type="EMBL" id="CP062008">
    <property type="protein sequence ID" value="QPG68867.1"/>
    <property type="molecule type" value="Genomic_DNA"/>
</dbReference>
<dbReference type="AlphaFoldDB" id="A0A8H2JGK9"/>
<reference evidence="2 4" key="2">
    <citation type="journal article" date="2019" name="BMC Evol. Biol.">
        <title>Comparative genomics of Mycobacterium mucogenicum and Mycobacterium neoaurum clade members emphasizing tRNA and non-coding RNA.</title>
        <authorList>
            <person name="Behra P.R.K."/>
            <person name="Pettersson B.M.F."/>
            <person name="Das S."/>
            <person name="Dasgupta S."/>
            <person name="Kirsebom L.A."/>
        </authorList>
    </citation>
    <scope>NUCLEOTIDE SEQUENCE [LARGE SCALE GENOMIC DNA]</scope>
    <source>
        <strain evidence="2 4">DSM 44124</strain>
    </source>
</reference>
<evidence type="ECO:0000313" key="4">
    <source>
        <dbReference type="Proteomes" id="UP000309231"/>
    </source>
</evidence>
<sequence>MSRHLAVVFRGTGGIIGQDYVSRVCQGAADLVEEVNPRWPATMGGLPVGAAGSIGDKSMQHSVDIAVADAMHIIDTELDAEPDRMVAVGGYSAGAVAAAHVRKRLLQKYPRNYLCSFSFGDPTRPAGGCYYGGTPAPGRGISSWRYGDVTDWRHCWLANPGDMYSSVPDNNTGDIMQCAYDMVTNFELTDPIGTAKAIAAQIPGIVGEALADPIAAFQAIGIAGGFVATNPPTLPHITYEFAEVWPGQTYLGLAIQHLRDWSLRAVAA</sequence>
<gene>
    <name evidence="2" type="ORF">C1S78_026200</name>
    <name evidence="3" type="ORF">C1S78_26160</name>
</gene>
<evidence type="ECO:0000259" key="1">
    <source>
        <dbReference type="Pfam" id="PF08237"/>
    </source>
</evidence>
<dbReference type="Pfam" id="PF08237">
    <property type="entry name" value="PE-PPE"/>
    <property type="match status" value="1"/>
</dbReference>
<reference evidence="2 4" key="3">
    <citation type="journal article" date="2019" name="Sci. Rep.">
        <title>Insight into the biology of Mycobacterium mucogenicum and Mycobacterium neoaurum clade members.</title>
        <authorList>
            <person name="Behra P.R.K."/>
            <person name="Pettersson B.M.F."/>
            <person name="Ramesh M."/>
            <person name="Dasgupta S."/>
            <person name="Kirsebom L.A."/>
        </authorList>
    </citation>
    <scope>NUCLEOTIDE SEQUENCE [LARGE SCALE GENOMIC DNA]</scope>
    <source>
        <strain evidence="2 4">DSM 44124</strain>
    </source>
</reference>
<evidence type="ECO:0000313" key="3">
    <source>
        <dbReference type="EMBL" id="TLH55393.1"/>
    </source>
</evidence>
<name>A0A8H2JGK9_MYCMU</name>
<proteinExistence type="predicted"/>
<dbReference type="InterPro" id="IPR029058">
    <property type="entry name" value="AB_hydrolase_fold"/>
</dbReference>
<dbReference type="Proteomes" id="UP000309231">
    <property type="component" value="Chromosome"/>
</dbReference>
<accession>A0A8H2JGK9</accession>
<dbReference type="SUPFAM" id="SSF53474">
    <property type="entry name" value="alpha/beta-Hydrolases"/>
    <property type="match status" value="1"/>
</dbReference>
<evidence type="ECO:0000313" key="2">
    <source>
        <dbReference type="EMBL" id="QPG68867.1"/>
    </source>
</evidence>
<protein>
    <submittedName>
        <fullName evidence="3">PE-PPE domain-containing protein</fullName>
    </submittedName>
</protein>
<dbReference type="InterPro" id="IPR013228">
    <property type="entry name" value="PE-PPE_C"/>
</dbReference>
<dbReference type="EMBL" id="POTL01000001">
    <property type="protein sequence ID" value="TLH55393.1"/>
    <property type="molecule type" value="Genomic_DNA"/>
</dbReference>
<dbReference type="GeneID" id="76728453"/>
<dbReference type="RefSeq" id="WP_053855288.1">
    <property type="nucleotide sequence ID" value="NZ_ANBS01000024.1"/>
</dbReference>